<dbReference type="PANTHER" id="PTHR43844">
    <property type="entry name" value="METHIONINE SYNTHASE"/>
    <property type="match status" value="1"/>
</dbReference>
<dbReference type="PANTHER" id="PTHR43844:SF1">
    <property type="entry name" value="METHIONINE SYNTHASE"/>
    <property type="match status" value="1"/>
</dbReference>
<dbReference type="Proteomes" id="UP001597045">
    <property type="component" value="Unassembled WGS sequence"/>
</dbReference>
<evidence type="ECO:0000313" key="2">
    <source>
        <dbReference type="Proteomes" id="UP001597045"/>
    </source>
</evidence>
<protein>
    <submittedName>
        <fullName evidence="1">5-methyltetrahydropteroyltriglutamate--homocysteine S-methyltransferase</fullName>
    </submittedName>
</protein>
<dbReference type="Gene3D" id="3.20.20.210">
    <property type="match status" value="1"/>
</dbReference>
<feature type="non-terminal residue" evidence="1">
    <location>
        <position position="46"/>
    </location>
</feature>
<evidence type="ECO:0000313" key="1">
    <source>
        <dbReference type="EMBL" id="MFD1052647.1"/>
    </source>
</evidence>
<comment type="caution">
    <text evidence="1">The sequence shown here is derived from an EMBL/GenBank/DDBJ whole genome shotgun (WGS) entry which is preliminary data.</text>
</comment>
<keyword evidence="2" id="KW-1185">Reference proteome</keyword>
<organism evidence="1 2">
    <name type="scientific">Kibdelosporangium lantanae</name>
    <dbReference type="NCBI Taxonomy" id="1497396"/>
    <lineage>
        <taxon>Bacteria</taxon>
        <taxon>Bacillati</taxon>
        <taxon>Actinomycetota</taxon>
        <taxon>Actinomycetes</taxon>
        <taxon>Pseudonocardiales</taxon>
        <taxon>Pseudonocardiaceae</taxon>
        <taxon>Kibdelosporangium</taxon>
    </lineage>
</organism>
<name>A0ABW3MQW3_9PSEU</name>
<dbReference type="SUPFAM" id="SSF51726">
    <property type="entry name" value="UROD/MetE-like"/>
    <property type="match status" value="1"/>
</dbReference>
<proteinExistence type="predicted"/>
<reference evidence="2" key="1">
    <citation type="journal article" date="2019" name="Int. J. Syst. Evol. Microbiol.">
        <title>The Global Catalogue of Microorganisms (GCM) 10K type strain sequencing project: providing services to taxonomists for standard genome sequencing and annotation.</title>
        <authorList>
            <consortium name="The Broad Institute Genomics Platform"/>
            <consortium name="The Broad Institute Genome Sequencing Center for Infectious Disease"/>
            <person name="Wu L."/>
            <person name="Ma J."/>
        </authorList>
    </citation>
    <scope>NUCLEOTIDE SEQUENCE [LARGE SCALE GENOMIC DNA]</scope>
    <source>
        <strain evidence="2">JCM 31486</strain>
    </source>
</reference>
<dbReference type="EMBL" id="JBHTIS010004609">
    <property type="protein sequence ID" value="MFD1052647.1"/>
    <property type="molecule type" value="Genomic_DNA"/>
</dbReference>
<gene>
    <name evidence="1" type="ORF">ACFQ1S_47160</name>
</gene>
<accession>A0ABW3MQW3</accession>
<sequence length="46" mass="4937">MRTTPPFRADHVGSLLRPKNLLAARADHAAGRISAEQLRAVADDAV</sequence>
<dbReference type="InterPro" id="IPR038071">
    <property type="entry name" value="UROD/MetE-like_sf"/>
</dbReference>